<protein>
    <submittedName>
        <fullName evidence="2">Uncharacterized protein</fullName>
    </submittedName>
</protein>
<accession>A0AAJ0BCJ9</accession>
<evidence type="ECO:0000256" key="1">
    <source>
        <dbReference type="SAM" id="MobiDB-lite"/>
    </source>
</evidence>
<dbReference type="AlphaFoldDB" id="A0AAJ0BCJ9"/>
<dbReference type="Proteomes" id="UP001239445">
    <property type="component" value="Unassembled WGS sequence"/>
</dbReference>
<dbReference type="EMBL" id="MU839835">
    <property type="protein sequence ID" value="KAK1754774.1"/>
    <property type="molecule type" value="Genomic_DNA"/>
</dbReference>
<name>A0AAJ0BCJ9_9PEZI</name>
<proteinExistence type="predicted"/>
<reference evidence="2" key="1">
    <citation type="submission" date="2023-06" db="EMBL/GenBank/DDBJ databases">
        <title>Genome-scale phylogeny and comparative genomics of the fungal order Sordariales.</title>
        <authorList>
            <consortium name="Lawrence Berkeley National Laboratory"/>
            <person name="Hensen N."/>
            <person name="Bonometti L."/>
            <person name="Westerberg I."/>
            <person name="Brannstrom I.O."/>
            <person name="Guillou S."/>
            <person name="Cros-Aarteil S."/>
            <person name="Calhoun S."/>
            <person name="Haridas S."/>
            <person name="Kuo A."/>
            <person name="Mondo S."/>
            <person name="Pangilinan J."/>
            <person name="Riley R."/>
            <person name="Labutti K."/>
            <person name="Andreopoulos B."/>
            <person name="Lipzen A."/>
            <person name="Chen C."/>
            <person name="Yanf M."/>
            <person name="Daum C."/>
            <person name="Ng V."/>
            <person name="Clum A."/>
            <person name="Steindorff A."/>
            <person name="Ohm R."/>
            <person name="Martin F."/>
            <person name="Silar P."/>
            <person name="Natvig D."/>
            <person name="Lalanne C."/>
            <person name="Gautier V."/>
            <person name="Ament-Velasquez S.L."/>
            <person name="Kruys A."/>
            <person name="Hutchinson M.I."/>
            <person name="Powell A.J."/>
            <person name="Barry K."/>
            <person name="Miller A.N."/>
            <person name="Grigoriev I.V."/>
            <person name="Debuchy R."/>
            <person name="Gladieux P."/>
            <person name="Thoren M.H."/>
            <person name="Johannesson H."/>
        </authorList>
    </citation>
    <scope>NUCLEOTIDE SEQUENCE</scope>
    <source>
        <strain evidence="2">PSN4</strain>
    </source>
</reference>
<feature type="region of interest" description="Disordered" evidence="1">
    <location>
        <begin position="46"/>
        <end position="101"/>
    </location>
</feature>
<sequence length="222" mass="24547">MGKSAEPLPRIRYRALPPNHNHESCSGGLSGVQPCANWWPLHTNQIDPSRPTRRDPMASAPLRPGGVGASRWKMASSRLPYRGRGSVSQDQGLRKRTRRAPPLLRTGGRRSILALVIEKRFGSLTTESNPSQTGEPLLAKNHSFARFGQGTLRPIQQVGRVDEMSNAVRLADDSGRCSCCTRSRLNQDSGCVSIKRLSGATEIIPSHPHLMWPVYGYMCWLI</sequence>
<keyword evidence="3" id="KW-1185">Reference proteome</keyword>
<evidence type="ECO:0000313" key="3">
    <source>
        <dbReference type="Proteomes" id="UP001239445"/>
    </source>
</evidence>
<gene>
    <name evidence="2" type="ORF">QBC47DRAFT_226016</name>
</gene>
<comment type="caution">
    <text evidence="2">The sequence shown here is derived from an EMBL/GenBank/DDBJ whole genome shotgun (WGS) entry which is preliminary data.</text>
</comment>
<evidence type="ECO:0000313" key="2">
    <source>
        <dbReference type="EMBL" id="KAK1754774.1"/>
    </source>
</evidence>
<organism evidence="2 3">
    <name type="scientific">Echria macrotheca</name>
    <dbReference type="NCBI Taxonomy" id="438768"/>
    <lineage>
        <taxon>Eukaryota</taxon>
        <taxon>Fungi</taxon>
        <taxon>Dikarya</taxon>
        <taxon>Ascomycota</taxon>
        <taxon>Pezizomycotina</taxon>
        <taxon>Sordariomycetes</taxon>
        <taxon>Sordariomycetidae</taxon>
        <taxon>Sordariales</taxon>
        <taxon>Schizotheciaceae</taxon>
        <taxon>Echria</taxon>
    </lineage>
</organism>